<evidence type="ECO:0000313" key="22">
    <source>
        <dbReference type="Proteomes" id="UP000434462"/>
    </source>
</evidence>
<evidence type="ECO:0000313" key="4">
    <source>
        <dbReference type="EMBL" id="CUQ19438.1"/>
    </source>
</evidence>
<evidence type="ECO:0000313" key="5">
    <source>
        <dbReference type="EMBL" id="KAB4095899.1"/>
    </source>
</evidence>
<keyword evidence="3" id="KW-0449">Lipoprotein</keyword>
<evidence type="ECO:0000313" key="18">
    <source>
        <dbReference type="Proteomes" id="UP000261295"/>
    </source>
</evidence>
<dbReference type="InterPro" id="IPR013783">
    <property type="entry name" value="Ig-like_fold"/>
</dbReference>
<dbReference type="EMBL" id="WCTL01000011">
    <property type="protein sequence ID" value="KAB4235138.1"/>
    <property type="molecule type" value="Genomic_DNA"/>
</dbReference>
<dbReference type="PATRIC" id="fig|820.27.peg.763"/>
<reference evidence="20 21" key="3">
    <citation type="journal article" date="2019" name="Nat. Med.">
        <title>A library of human gut bacterial isolates paired with longitudinal multiomics data enables mechanistic microbiome research.</title>
        <authorList>
            <person name="Poyet M."/>
            <person name="Groussin M."/>
            <person name="Gibbons S.M."/>
            <person name="Avila-Pacheco J."/>
            <person name="Jiang X."/>
            <person name="Kearney S.M."/>
            <person name="Perrotta A.R."/>
            <person name="Berdy B."/>
            <person name="Zhao S."/>
            <person name="Lieberman T.D."/>
            <person name="Swanson P.K."/>
            <person name="Smith M."/>
            <person name="Roesemann S."/>
            <person name="Alexander J.E."/>
            <person name="Rich S.A."/>
            <person name="Livny J."/>
            <person name="Vlamakis H."/>
            <person name="Clish C."/>
            <person name="Bullock K."/>
            <person name="Deik A."/>
            <person name="Scott J."/>
            <person name="Pierce K.A."/>
            <person name="Xavier R.J."/>
            <person name="Alm E.J."/>
        </authorList>
    </citation>
    <scope>NUCLEOTIDE SEQUENCE [LARGE SCALE GENOMIC DNA]</scope>
    <source>
        <strain evidence="11 27">BIOML-A11</strain>
        <strain evidence="9 28">BIOML-A19</strain>
        <strain evidence="10 25">BIOML-A21</strain>
        <strain evidence="6 24">BIOML-A36</strain>
        <strain evidence="8 23">BIOML-A37</strain>
        <strain evidence="7 22">BIOML-A38</strain>
        <strain evidence="5 21">BIOML-A42</strain>
        <strain evidence="12 26">BIOML-A5</strain>
        <strain evidence="13 20">BIOML-A6</strain>
    </source>
</reference>
<dbReference type="Proteomes" id="UP000432488">
    <property type="component" value="Unassembled WGS sequence"/>
</dbReference>
<dbReference type="OrthoDB" id="660167at2"/>
<reference evidence="16 17" key="1">
    <citation type="submission" date="2015-09" db="EMBL/GenBank/DDBJ databases">
        <authorList>
            <consortium name="Pathogen Informatics"/>
        </authorList>
    </citation>
    <scope>NUCLEOTIDE SEQUENCE [LARGE SCALE GENOMIC DNA]</scope>
    <source>
        <strain evidence="3 16">2789STDY5834847</strain>
        <strain evidence="4 17">2789STDY5834942</strain>
    </source>
</reference>
<evidence type="ECO:0000256" key="1">
    <source>
        <dbReference type="SAM" id="SignalP"/>
    </source>
</evidence>
<evidence type="ECO:0000313" key="23">
    <source>
        <dbReference type="Proteomes" id="UP000438773"/>
    </source>
</evidence>
<evidence type="ECO:0000313" key="24">
    <source>
        <dbReference type="Proteomes" id="UP000441711"/>
    </source>
</evidence>
<evidence type="ECO:0000313" key="21">
    <source>
        <dbReference type="Proteomes" id="UP000432488"/>
    </source>
</evidence>
<dbReference type="Proteomes" id="UP000462376">
    <property type="component" value="Unassembled WGS sequence"/>
</dbReference>
<name>A0A139KFZ8_BACUN</name>
<dbReference type="EMBL" id="WCUP01000006">
    <property type="protein sequence ID" value="KAB4109573.1"/>
    <property type="molecule type" value="Genomic_DNA"/>
</dbReference>
<organism evidence="9 28">
    <name type="scientific">Bacteroides uniformis</name>
    <dbReference type="NCBI Taxonomy" id="820"/>
    <lineage>
        <taxon>Bacteria</taxon>
        <taxon>Pseudomonadati</taxon>
        <taxon>Bacteroidota</taxon>
        <taxon>Bacteroidia</taxon>
        <taxon>Bacteroidales</taxon>
        <taxon>Bacteroidaceae</taxon>
        <taxon>Bacteroides</taxon>
    </lineage>
</organism>
<evidence type="ECO:0000313" key="27">
    <source>
        <dbReference type="Proteomes" id="UP000466952"/>
    </source>
</evidence>
<evidence type="ECO:0000313" key="26">
    <source>
        <dbReference type="Proteomes" id="UP000462376"/>
    </source>
</evidence>
<dbReference type="EMBL" id="WCTR01000007">
    <property type="protein sequence ID" value="KAB4212443.1"/>
    <property type="molecule type" value="Genomic_DNA"/>
</dbReference>
<dbReference type="AlphaFoldDB" id="A0A139KFZ8"/>
<feature type="domain" description="Surface glycan-binding protein B xyloglucan binding" evidence="2">
    <location>
        <begin position="225"/>
        <end position="390"/>
    </location>
</feature>
<dbReference type="Proteomes" id="UP000441711">
    <property type="component" value="Unassembled WGS sequence"/>
</dbReference>
<dbReference type="EMBL" id="WCTM01000008">
    <property type="protein sequence ID" value="KAB4240973.1"/>
    <property type="molecule type" value="Genomic_DNA"/>
</dbReference>
<reference evidence="18 19" key="2">
    <citation type="submission" date="2018-08" db="EMBL/GenBank/DDBJ databases">
        <title>A genome reference for cultivated species of the human gut microbiota.</title>
        <authorList>
            <person name="Zou Y."/>
            <person name="Xue W."/>
            <person name="Luo G."/>
        </authorList>
    </citation>
    <scope>NUCLEOTIDE SEQUENCE [LARGE SCALE GENOMIC DNA]</scope>
    <source>
        <strain evidence="15 19">AM18-14LB</strain>
        <strain evidence="14 18">OM07-9</strain>
    </source>
</reference>
<feature type="signal peptide" evidence="1">
    <location>
        <begin position="1"/>
        <end position="39"/>
    </location>
</feature>
<dbReference type="Proteomes" id="UP000095614">
    <property type="component" value="Unassembled WGS sequence"/>
</dbReference>
<dbReference type="EMBL" id="WCUV01000002">
    <property type="protein sequence ID" value="KAB4095899.1"/>
    <property type="molecule type" value="Genomic_DNA"/>
</dbReference>
<evidence type="ECO:0000313" key="11">
    <source>
        <dbReference type="EMBL" id="KAB4212443.1"/>
    </source>
</evidence>
<protein>
    <submittedName>
        <fullName evidence="3">Putative lipoprotein</fullName>
    </submittedName>
</protein>
<dbReference type="EMBL" id="WCUR01000030">
    <property type="protein sequence ID" value="KAB4116458.1"/>
    <property type="molecule type" value="Genomic_DNA"/>
</dbReference>
<accession>A0A139KFZ8</accession>
<dbReference type="Proteomes" id="UP000261295">
    <property type="component" value="Unassembled WGS sequence"/>
</dbReference>
<dbReference type="Pfam" id="PF18329">
    <property type="entry name" value="SGBP_B_XBD"/>
    <property type="match status" value="1"/>
</dbReference>
<dbReference type="EMBL" id="WCTY01000015">
    <property type="protein sequence ID" value="KAB4184273.1"/>
    <property type="molecule type" value="Genomic_DNA"/>
</dbReference>
<dbReference type="EMBL" id="CZBF01000006">
    <property type="protein sequence ID" value="CUQ19438.1"/>
    <property type="molecule type" value="Genomic_DNA"/>
</dbReference>
<evidence type="ECO:0000313" key="9">
    <source>
        <dbReference type="EMBL" id="KAB4184273.1"/>
    </source>
</evidence>
<dbReference type="EMBL" id="WCUA01000003">
    <property type="protein sequence ID" value="KAB4187221.1"/>
    <property type="molecule type" value="Genomic_DNA"/>
</dbReference>
<evidence type="ECO:0000313" key="16">
    <source>
        <dbReference type="Proteomes" id="UP000095614"/>
    </source>
</evidence>
<keyword evidence="1" id="KW-0732">Signal</keyword>
<dbReference type="EMBL" id="WCUQ01000001">
    <property type="protein sequence ID" value="KAB4128734.1"/>
    <property type="molecule type" value="Genomic_DNA"/>
</dbReference>
<dbReference type="InterPro" id="IPR040475">
    <property type="entry name" value="SGBP_B_XBD"/>
</dbReference>
<evidence type="ECO:0000313" key="3">
    <source>
        <dbReference type="EMBL" id="CUO33674.1"/>
    </source>
</evidence>
<dbReference type="Proteomes" id="UP000438773">
    <property type="component" value="Unassembled WGS sequence"/>
</dbReference>
<evidence type="ECO:0000313" key="17">
    <source>
        <dbReference type="Proteomes" id="UP000095788"/>
    </source>
</evidence>
<evidence type="ECO:0000313" key="12">
    <source>
        <dbReference type="EMBL" id="KAB4235138.1"/>
    </source>
</evidence>
<proteinExistence type="predicted"/>
<evidence type="ECO:0000313" key="8">
    <source>
        <dbReference type="EMBL" id="KAB4128734.1"/>
    </source>
</evidence>
<dbReference type="EMBL" id="CZAF01000001">
    <property type="protein sequence ID" value="CUO33674.1"/>
    <property type="molecule type" value="Genomic_DNA"/>
</dbReference>
<dbReference type="Proteomes" id="UP000466952">
    <property type="component" value="Unassembled WGS sequence"/>
</dbReference>
<dbReference type="Proteomes" id="UP000434462">
    <property type="component" value="Unassembled WGS sequence"/>
</dbReference>
<sequence length="393" mass="45217">MVILFINYMMKNTMKKILSFRKMYLVGALLMGISWTSCSDDNGVALPIELTNVTTIADMNTTIEEAALGDFIAVHGTGLDVHNIDSILIDDIKLDMQEVYTEDDILFIKIPVKLATKKTDKISIYNTAGCFEIPFKTVAPNLKLSRMFNEYTAPGDTIMIYGDFFNLYEIDSLNAVVDFNGKVSPVIKSANNYLTAKVPVDVDKNIKIKVKGVKYNVEAVCPGRYYDCDFMIMDFDEYLPSSMTNVVTDEKDPQRLSGNFLRIDDKSEYSSWWYIAERGDIPYTDDMLGLESCKNYVVKCEFRTSNQFIKDRIRFCNYLYWAAPTCDWVATDFNIQNFNRWETITLPFNVYLSEDYPDYHPGSYTSFNMRLEIDPEIARNFAFDNIRICRKGD</sequence>
<dbReference type="Proteomes" id="UP000431575">
    <property type="component" value="Unassembled WGS sequence"/>
</dbReference>
<dbReference type="GO" id="GO:0030247">
    <property type="term" value="F:polysaccharide binding"/>
    <property type="evidence" value="ECO:0007669"/>
    <property type="project" value="InterPro"/>
</dbReference>
<evidence type="ECO:0000313" key="6">
    <source>
        <dbReference type="EMBL" id="KAB4109573.1"/>
    </source>
</evidence>
<dbReference type="EMBL" id="QSTL01000004">
    <property type="protein sequence ID" value="RGM56576.1"/>
    <property type="molecule type" value="Genomic_DNA"/>
</dbReference>
<gene>
    <name evidence="15" type="ORF">DW216_08405</name>
    <name evidence="14" type="ORF">DXC07_06430</name>
    <name evidence="3" type="ORF">ERS852462_00094</name>
    <name evidence="4" type="ORF">ERS852554_03355</name>
    <name evidence="13" type="ORF">GAP41_14405</name>
    <name evidence="12" type="ORF">GAP47_12870</name>
    <name evidence="11" type="ORF">GAP55_11970</name>
    <name evidence="10" type="ORF">GAQ34_04395</name>
    <name evidence="9" type="ORF">GAQ44_09250</name>
    <name evidence="5" type="ORF">GAQ56_02660</name>
    <name evidence="6" type="ORF">GAQ70_10370</name>
    <name evidence="7" type="ORF">GAQ72_10465</name>
    <name evidence="8" type="ORF">GAQ75_00160</name>
</gene>
<evidence type="ECO:0000313" key="20">
    <source>
        <dbReference type="Proteomes" id="UP000431575"/>
    </source>
</evidence>
<evidence type="ECO:0000313" key="25">
    <source>
        <dbReference type="Proteomes" id="UP000442334"/>
    </source>
</evidence>
<evidence type="ECO:0000313" key="14">
    <source>
        <dbReference type="EMBL" id="RGM56576.1"/>
    </source>
</evidence>
<evidence type="ECO:0000313" key="7">
    <source>
        <dbReference type="EMBL" id="KAB4116458.1"/>
    </source>
</evidence>
<dbReference type="Proteomes" id="UP000283766">
    <property type="component" value="Unassembled WGS sequence"/>
</dbReference>
<dbReference type="Proteomes" id="UP000442334">
    <property type="component" value="Unassembled WGS sequence"/>
</dbReference>
<evidence type="ECO:0000313" key="13">
    <source>
        <dbReference type="EMBL" id="KAB4240973.1"/>
    </source>
</evidence>
<feature type="chain" id="PRO_5014530966" evidence="1">
    <location>
        <begin position="40"/>
        <end position="393"/>
    </location>
</feature>
<dbReference type="Proteomes" id="UP000487221">
    <property type="component" value="Unassembled WGS sequence"/>
</dbReference>
<evidence type="ECO:0000313" key="10">
    <source>
        <dbReference type="EMBL" id="KAB4187221.1"/>
    </source>
</evidence>
<evidence type="ECO:0000313" key="19">
    <source>
        <dbReference type="Proteomes" id="UP000283766"/>
    </source>
</evidence>
<evidence type="ECO:0000313" key="15">
    <source>
        <dbReference type="EMBL" id="RHH32007.1"/>
    </source>
</evidence>
<dbReference type="Gene3D" id="2.60.40.10">
    <property type="entry name" value="Immunoglobulins"/>
    <property type="match status" value="1"/>
</dbReference>
<dbReference type="STRING" id="820.ERS852554_03355"/>
<dbReference type="EMBL" id="QRJL01000004">
    <property type="protein sequence ID" value="RHH32007.1"/>
    <property type="molecule type" value="Genomic_DNA"/>
</dbReference>
<dbReference type="Proteomes" id="UP000095788">
    <property type="component" value="Unassembled WGS sequence"/>
</dbReference>
<evidence type="ECO:0000259" key="2">
    <source>
        <dbReference type="Pfam" id="PF18329"/>
    </source>
</evidence>
<evidence type="ECO:0000313" key="28">
    <source>
        <dbReference type="Proteomes" id="UP000487221"/>
    </source>
</evidence>